<dbReference type="GeneID" id="111317004"/>
<organism evidence="1 2">
    <name type="scientific">Durio zibethinus</name>
    <name type="common">Durian</name>
    <dbReference type="NCBI Taxonomy" id="66656"/>
    <lineage>
        <taxon>Eukaryota</taxon>
        <taxon>Viridiplantae</taxon>
        <taxon>Streptophyta</taxon>
        <taxon>Embryophyta</taxon>
        <taxon>Tracheophyta</taxon>
        <taxon>Spermatophyta</taxon>
        <taxon>Magnoliopsida</taxon>
        <taxon>eudicotyledons</taxon>
        <taxon>Gunneridae</taxon>
        <taxon>Pentapetalae</taxon>
        <taxon>rosids</taxon>
        <taxon>malvids</taxon>
        <taxon>Malvales</taxon>
        <taxon>Malvaceae</taxon>
        <taxon>Helicteroideae</taxon>
        <taxon>Durio</taxon>
    </lineage>
</organism>
<gene>
    <name evidence="2" type="primary">LOC111317004</name>
</gene>
<dbReference type="Proteomes" id="UP000515121">
    <property type="component" value="Unplaced"/>
</dbReference>
<protein>
    <submittedName>
        <fullName evidence="2">Uncharacterized protein At4g38062-like</fullName>
    </submittedName>
</protein>
<name>A0A6P6BD34_DURZI</name>
<reference evidence="2" key="1">
    <citation type="submission" date="2025-08" db="UniProtKB">
        <authorList>
            <consortium name="RefSeq"/>
        </authorList>
    </citation>
    <scope>IDENTIFICATION</scope>
    <source>
        <tissue evidence="2">Fruit stalk</tissue>
    </source>
</reference>
<dbReference type="RefSeq" id="XP_022775022.1">
    <property type="nucleotide sequence ID" value="XM_022919287.1"/>
</dbReference>
<accession>A0A6P6BD34</accession>
<sequence length="74" mass="8329">MEYQAGKLEQENQELLTSLKELREAGSSSSLSKLKTSSKVSSRCTRSVQQISGLKKLNGTQWDEMTRKLNDYSS</sequence>
<dbReference type="KEGG" id="dzi:111317004"/>
<evidence type="ECO:0000313" key="1">
    <source>
        <dbReference type="Proteomes" id="UP000515121"/>
    </source>
</evidence>
<keyword evidence="1" id="KW-1185">Reference proteome</keyword>
<proteinExistence type="predicted"/>
<evidence type="ECO:0000313" key="2">
    <source>
        <dbReference type="RefSeq" id="XP_022775022.1"/>
    </source>
</evidence>
<dbReference type="AlphaFoldDB" id="A0A6P6BD34"/>